<protein>
    <submittedName>
        <fullName evidence="1">Uncharacterized protein</fullName>
    </submittedName>
</protein>
<dbReference type="EMBL" id="JAWDGP010007400">
    <property type="protein sequence ID" value="KAK3721171.1"/>
    <property type="molecule type" value="Genomic_DNA"/>
</dbReference>
<gene>
    <name evidence="1" type="ORF">RRG08_044184</name>
</gene>
<name>A0AAE1CNF3_9GAST</name>
<comment type="caution">
    <text evidence="1">The sequence shown here is derived from an EMBL/GenBank/DDBJ whole genome shotgun (WGS) entry which is preliminary data.</text>
</comment>
<dbReference type="Proteomes" id="UP001283361">
    <property type="component" value="Unassembled WGS sequence"/>
</dbReference>
<organism evidence="1 2">
    <name type="scientific">Elysia crispata</name>
    <name type="common">lettuce slug</name>
    <dbReference type="NCBI Taxonomy" id="231223"/>
    <lineage>
        <taxon>Eukaryota</taxon>
        <taxon>Metazoa</taxon>
        <taxon>Spiralia</taxon>
        <taxon>Lophotrochozoa</taxon>
        <taxon>Mollusca</taxon>
        <taxon>Gastropoda</taxon>
        <taxon>Heterobranchia</taxon>
        <taxon>Euthyneura</taxon>
        <taxon>Panpulmonata</taxon>
        <taxon>Sacoglossa</taxon>
        <taxon>Placobranchoidea</taxon>
        <taxon>Plakobranchidae</taxon>
        <taxon>Elysia</taxon>
    </lineage>
</organism>
<accession>A0AAE1CNF3</accession>
<evidence type="ECO:0000313" key="1">
    <source>
        <dbReference type="EMBL" id="KAK3721171.1"/>
    </source>
</evidence>
<dbReference type="AlphaFoldDB" id="A0AAE1CNF3"/>
<evidence type="ECO:0000313" key="2">
    <source>
        <dbReference type="Proteomes" id="UP001283361"/>
    </source>
</evidence>
<sequence>MTSGQLALKEWPNIGLSIHPAHSLCHPRILANITSTNLQPPLTLISPPLFLSRIFPHLDVLDLTPPPRPVVNIEPANITQSTHRSAQNLITICPAKAALRPGLSRGFIGSQPHQTIGTEEWFNWYHTPTEQARVQSRRHLTTLLTPPPRTIIIKRCGQCCLAHWSSRQVQTPGQGRRPGNETQIQPLFSAQILDEIQRLVSLPERPSQVWNCGGVTVIAARVLSEPLQGIN</sequence>
<proteinExistence type="predicted"/>
<keyword evidence="2" id="KW-1185">Reference proteome</keyword>
<reference evidence="1" key="1">
    <citation type="journal article" date="2023" name="G3 (Bethesda)">
        <title>A reference genome for the long-term kleptoplast-retaining sea slug Elysia crispata morphotype clarki.</title>
        <authorList>
            <person name="Eastman K.E."/>
            <person name="Pendleton A.L."/>
            <person name="Shaikh M.A."/>
            <person name="Suttiyut T."/>
            <person name="Ogas R."/>
            <person name="Tomko P."/>
            <person name="Gavelis G."/>
            <person name="Widhalm J.R."/>
            <person name="Wisecaver J.H."/>
        </authorList>
    </citation>
    <scope>NUCLEOTIDE SEQUENCE</scope>
    <source>
        <strain evidence="1">ECLA1</strain>
    </source>
</reference>